<evidence type="ECO:0000256" key="1">
    <source>
        <dbReference type="ARBA" id="ARBA00008894"/>
    </source>
</evidence>
<dbReference type="InterPro" id="IPR058922">
    <property type="entry name" value="WHD_DRP"/>
</dbReference>
<dbReference type="PRINTS" id="PR00364">
    <property type="entry name" value="DISEASERSIST"/>
</dbReference>
<dbReference type="InterPro" id="IPR042197">
    <property type="entry name" value="Apaf_helical"/>
</dbReference>
<keyword evidence="5" id="KW-0611">Plant defense</keyword>
<evidence type="ECO:0000256" key="4">
    <source>
        <dbReference type="ARBA" id="ARBA00022741"/>
    </source>
</evidence>
<keyword evidence="4" id="KW-0547">Nucleotide-binding</keyword>
<evidence type="ECO:0000259" key="8">
    <source>
        <dbReference type="Pfam" id="PF23559"/>
    </source>
</evidence>
<keyword evidence="3" id="KW-0677">Repeat</keyword>
<dbReference type="Gene3D" id="1.10.8.430">
    <property type="entry name" value="Helical domain of apoptotic protease-activating factors"/>
    <property type="match status" value="1"/>
</dbReference>
<dbReference type="GO" id="GO:0006952">
    <property type="term" value="P:defense response"/>
    <property type="evidence" value="ECO:0007669"/>
    <property type="project" value="UniProtKB-KW"/>
</dbReference>
<dbReference type="GO" id="GO:0005524">
    <property type="term" value="F:ATP binding"/>
    <property type="evidence" value="ECO:0007669"/>
    <property type="project" value="UniProtKB-KW"/>
</dbReference>
<dbReference type="PANTHER" id="PTHR33463">
    <property type="entry name" value="NB-ARC DOMAIN-CONTAINING PROTEIN-RELATED"/>
    <property type="match status" value="1"/>
</dbReference>
<dbReference type="SUPFAM" id="SSF52540">
    <property type="entry name" value="P-loop containing nucleoside triphosphate hydrolases"/>
    <property type="match status" value="1"/>
</dbReference>
<feature type="domain" description="NB-ARC" evidence="7">
    <location>
        <begin position="2"/>
        <end position="134"/>
    </location>
</feature>
<dbReference type="GO" id="GO:0043531">
    <property type="term" value="F:ADP binding"/>
    <property type="evidence" value="ECO:0007669"/>
    <property type="project" value="InterPro"/>
</dbReference>
<sequence length="972" mass="110534">MKHIHNELLKEAIGFDMVIWVTVSHPLNVIKLQGDIANKINKSLPNGDELSRARASRLMNFMKTVKYALILDDVWDKFTLHSVGIPEPTTENGCKIVITSRSVDVCNYMGCHIVKMSPLSEQESLNLFLDTVGRDVQQIPSVEGILKLIVDECDGLPLAIVVIAESMKGVKDIHEWKNALRELRRCVAGPIEDKEYEIFNRLKFSYDRLPNPNIQNCFLYCSLYPEDFEISRADLIEHWICEGFIEELGSRREMHDRGHTILNRLQNNCLLEEANEKGYVKMHDVVRDMAILIKGNGPRRFIVKTGVGLIEIPGEDEWTQDLEMVSLMRNNISHIPVNLSPKCLMLSTLILKGNRRLTQIPECFFANMIRLKFLDLSSTSLKALPNSMCNLESLTALILCECFNLVHMPSLEKLKTLKKLDLRGTGLLVVPKGIEMLVNLQYLDLSCQHLGELPKGMISNLSRLQYLGRDWLSTEETIRGEEVAGLKMLESFEAGFHDLKSFNSYVKSKHFVRLRHYVLAVGPRTNVHFPKYPLKRVILNGFFTADDSWVLPDDIQDLVICNYIVEMDKTLKMRAGSAEKNLSLCKFLQNLEEVYISSCSFEDIIGWEEEEEEGNQLRVALTLLKFSKLCIEDSKVKRLFLGRLLQGHQEVYISDCIIEEIIAWKEEEEEGEGNQISAALTLPRFRKLCIEDSKVKRLFLGKLLQGHQEIHISECSIEEVIAWKEEGAEEEGNQVGAASTLPRFRKLCIDDSKVKRLFLGKLLQGHQEIHISDCSIDEITAWKEEEEEGSQISAALTLPRLIKLCIEDSKVKRLFLGKLQGHQEIHISECTMEEIIAWKEEEEEKEGNQTTTAFTPPRFRKLFMEDSKVKKVVYSELALKIFTVFSGSKDVHSSKPKIPSYQVRVNAGNMNLATVGTQMAECISLVHGTAFNTFPFLLGDPGTITIRTELGLKDFVGIIARNVAIKSAEMKK</sequence>
<dbReference type="Gene3D" id="3.80.10.10">
    <property type="entry name" value="Ribonuclease Inhibitor"/>
    <property type="match status" value="2"/>
</dbReference>
<dbReference type="SUPFAM" id="SSF52058">
    <property type="entry name" value="L domain-like"/>
    <property type="match status" value="1"/>
</dbReference>
<dbReference type="FunFam" id="1.10.10.10:FF:000322">
    <property type="entry name" value="Probable disease resistance protein At1g63360"/>
    <property type="match status" value="1"/>
</dbReference>
<dbReference type="Pfam" id="PF23559">
    <property type="entry name" value="WHD_DRP"/>
    <property type="match status" value="1"/>
</dbReference>
<evidence type="ECO:0000313" key="9">
    <source>
        <dbReference type="EMBL" id="GKV46179.1"/>
    </source>
</evidence>
<name>A0AAV5MB07_9ROSI</name>
<dbReference type="PANTHER" id="PTHR33463:SF187">
    <property type="entry name" value="AND NB-ARC DOMAIN DISEASE RESISTANCE PROTEIN, PUTATIVE-RELATED"/>
    <property type="match status" value="1"/>
</dbReference>
<evidence type="ECO:0008006" key="11">
    <source>
        <dbReference type="Google" id="ProtNLM"/>
    </source>
</evidence>
<keyword evidence="6" id="KW-0067">ATP-binding</keyword>
<dbReference type="Pfam" id="PF13855">
    <property type="entry name" value="LRR_8"/>
    <property type="match status" value="1"/>
</dbReference>
<evidence type="ECO:0000256" key="5">
    <source>
        <dbReference type="ARBA" id="ARBA00022821"/>
    </source>
</evidence>
<feature type="domain" description="Disease resistance protein winged helix" evidence="8">
    <location>
        <begin position="223"/>
        <end position="290"/>
    </location>
</feature>
<dbReference type="AlphaFoldDB" id="A0AAV5MB07"/>
<evidence type="ECO:0000256" key="6">
    <source>
        <dbReference type="ARBA" id="ARBA00022840"/>
    </source>
</evidence>
<evidence type="ECO:0000313" key="10">
    <source>
        <dbReference type="Proteomes" id="UP001054252"/>
    </source>
</evidence>
<dbReference type="Gene3D" id="3.40.50.300">
    <property type="entry name" value="P-loop containing nucleotide triphosphate hydrolases"/>
    <property type="match status" value="1"/>
</dbReference>
<organism evidence="9 10">
    <name type="scientific">Rubroshorea leprosula</name>
    <dbReference type="NCBI Taxonomy" id="152421"/>
    <lineage>
        <taxon>Eukaryota</taxon>
        <taxon>Viridiplantae</taxon>
        <taxon>Streptophyta</taxon>
        <taxon>Embryophyta</taxon>
        <taxon>Tracheophyta</taxon>
        <taxon>Spermatophyta</taxon>
        <taxon>Magnoliopsida</taxon>
        <taxon>eudicotyledons</taxon>
        <taxon>Gunneridae</taxon>
        <taxon>Pentapetalae</taxon>
        <taxon>rosids</taxon>
        <taxon>malvids</taxon>
        <taxon>Malvales</taxon>
        <taxon>Dipterocarpaceae</taxon>
        <taxon>Rubroshorea</taxon>
    </lineage>
</organism>
<dbReference type="InterPro" id="IPR032675">
    <property type="entry name" value="LRR_dom_sf"/>
</dbReference>
<evidence type="ECO:0000259" key="7">
    <source>
        <dbReference type="Pfam" id="PF00931"/>
    </source>
</evidence>
<reference evidence="9 10" key="1">
    <citation type="journal article" date="2021" name="Commun. Biol.">
        <title>The genome of Shorea leprosula (Dipterocarpaceae) highlights the ecological relevance of drought in aseasonal tropical rainforests.</title>
        <authorList>
            <person name="Ng K.K.S."/>
            <person name="Kobayashi M.J."/>
            <person name="Fawcett J.A."/>
            <person name="Hatakeyama M."/>
            <person name="Paape T."/>
            <person name="Ng C.H."/>
            <person name="Ang C.C."/>
            <person name="Tnah L.H."/>
            <person name="Lee C.T."/>
            <person name="Nishiyama T."/>
            <person name="Sese J."/>
            <person name="O'Brien M.J."/>
            <person name="Copetti D."/>
            <person name="Mohd Noor M.I."/>
            <person name="Ong R.C."/>
            <person name="Putra M."/>
            <person name="Sireger I.Z."/>
            <person name="Indrioko S."/>
            <person name="Kosugi Y."/>
            <person name="Izuno A."/>
            <person name="Isagi Y."/>
            <person name="Lee S.L."/>
            <person name="Shimizu K.K."/>
        </authorList>
    </citation>
    <scope>NUCLEOTIDE SEQUENCE [LARGE SCALE GENOMIC DNA]</scope>
    <source>
        <strain evidence="9">214</strain>
    </source>
</reference>
<comment type="caution">
    <text evidence="9">The sequence shown here is derived from an EMBL/GenBank/DDBJ whole genome shotgun (WGS) entry which is preliminary data.</text>
</comment>
<keyword evidence="2" id="KW-0433">Leucine-rich repeat</keyword>
<accession>A0AAV5MB07</accession>
<dbReference type="EMBL" id="BPVZ01000204">
    <property type="protein sequence ID" value="GKV46179.1"/>
    <property type="molecule type" value="Genomic_DNA"/>
</dbReference>
<dbReference type="InterPro" id="IPR027417">
    <property type="entry name" value="P-loop_NTPase"/>
</dbReference>
<proteinExistence type="inferred from homology"/>
<dbReference type="Gene3D" id="1.10.10.10">
    <property type="entry name" value="Winged helix-like DNA-binding domain superfamily/Winged helix DNA-binding domain"/>
    <property type="match status" value="1"/>
</dbReference>
<evidence type="ECO:0000256" key="2">
    <source>
        <dbReference type="ARBA" id="ARBA00022614"/>
    </source>
</evidence>
<comment type="similarity">
    <text evidence="1">Belongs to the disease resistance NB-LRR family.</text>
</comment>
<dbReference type="InterPro" id="IPR036388">
    <property type="entry name" value="WH-like_DNA-bd_sf"/>
</dbReference>
<gene>
    <name evidence="9" type="ORF">SLEP1_g53185</name>
</gene>
<dbReference type="Pfam" id="PF00931">
    <property type="entry name" value="NB-ARC"/>
    <property type="match status" value="1"/>
</dbReference>
<evidence type="ECO:0000256" key="3">
    <source>
        <dbReference type="ARBA" id="ARBA00022737"/>
    </source>
</evidence>
<protein>
    <recommendedName>
        <fullName evidence="11">NB-ARC domain-containing protein</fullName>
    </recommendedName>
</protein>
<dbReference type="InterPro" id="IPR002182">
    <property type="entry name" value="NB-ARC"/>
</dbReference>
<dbReference type="InterPro" id="IPR050905">
    <property type="entry name" value="Plant_NBS-LRR"/>
</dbReference>
<keyword evidence="10" id="KW-1185">Reference proteome</keyword>
<dbReference type="Proteomes" id="UP001054252">
    <property type="component" value="Unassembled WGS sequence"/>
</dbReference>
<dbReference type="InterPro" id="IPR001611">
    <property type="entry name" value="Leu-rich_rpt"/>
</dbReference>